<accession>A0A0F9EPU2</accession>
<dbReference type="InterPro" id="IPR011990">
    <property type="entry name" value="TPR-like_helical_dom_sf"/>
</dbReference>
<evidence type="ECO:0000256" key="2">
    <source>
        <dbReference type="SAM" id="MobiDB-lite"/>
    </source>
</evidence>
<reference evidence="3" key="1">
    <citation type="journal article" date="2015" name="Nature">
        <title>Complex archaea that bridge the gap between prokaryotes and eukaryotes.</title>
        <authorList>
            <person name="Spang A."/>
            <person name="Saw J.H."/>
            <person name="Jorgensen S.L."/>
            <person name="Zaremba-Niedzwiedzka K."/>
            <person name="Martijn J."/>
            <person name="Lind A.E."/>
            <person name="van Eijk R."/>
            <person name="Schleper C."/>
            <person name="Guy L."/>
            <person name="Ettema T.J."/>
        </authorList>
    </citation>
    <scope>NUCLEOTIDE SEQUENCE</scope>
</reference>
<proteinExistence type="predicted"/>
<dbReference type="SMART" id="SM00028">
    <property type="entry name" value="TPR"/>
    <property type="match status" value="4"/>
</dbReference>
<feature type="region of interest" description="Disordered" evidence="2">
    <location>
        <begin position="501"/>
        <end position="522"/>
    </location>
</feature>
<protein>
    <submittedName>
        <fullName evidence="3">Uncharacterized protein</fullName>
    </submittedName>
</protein>
<comment type="caution">
    <text evidence="3">The sequence shown here is derived from an EMBL/GenBank/DDBJ whole genome shotgun (WGS) entry which is preliminary data.</text>
</comment>
<feature type="coiled-coil region" evidence="1">
    <location>
        <begin position="127"/>
        <end position="165"/>
    </location>
</feature>
<dbReference type="InterPro" id="IPR019734">
    <property type="entry name" value="TPR_rpt"/>
</dbReference>
<feature type="compositionally biased region" description="Basic residues" evidence="2">
    <location>
        <begin position="507"/>
        <end position="520"/>
    </location>
</feature>
<keyword evidence="1" id="KW-0175">Coiled coil</keyword>
<dbReference type="AlphaFoldDB" id="A0A0F9EPU2"/>
<feature type="region of interest" description="Disordered" evidence="2">
    <location>
        <begin position="390"/>
        <end position="409"/>
    </location>
</feature>
<dbReference type="EMBL" id="LAZR01024166">
    <property type="protein sequence ID" value="KKL76074.1"/>
    <property type="molecule type" value="Genomic_DNA"/>
</dbReference>
<evidence type="ECO:0000313" key="3">
    <source>
        <dbReference type="EMBL" id="KKL76074.1"/>
    </source>
</evidence>
<dbReference type="SUPFAM" id="SSF48452">
    <property type="entry name" value="TPR-like"/>
    <property type="match status" value="1"/>
</dbReference>
<sequence length="703" mass="83771">ITAITSKQKAFELEQKATKKNEAEKRRLEENFKNQLIKARAESEKLLKEKQEAELLRRKQSAQFETQKDNAFTVIDRANLELDKDNFEAAIELYKKSEIIFTDINWQEGLKMIKDSITAITSKQKAFELEQKATKKNEAEKQRLEENFKNQLIKARAESEKLLKEKKKSLLLRKEQSAQFEAQKDKAFTVIDRANLELDKNNFEAAIELYKKSEIIFTDINWQEGLKMIKDSITAITSKQKAFELEQKATKKNEAEKRRLEENFKNQLIKARAESEKLLKEKQEAELLRRKQSAQFETQKDKAFTVIDRAKQELNQNNFKAAIELYKKSEIIFVEVDWQEGLKMVKESIIIIKNKHQAFELKQKKDIEIEKKKLVLEEKFEEEFAKAEETRMHQQEEKRKELQKIQREKEQEKNMSENAYKLLELGTALLERNEFDEAYEKYIAARKLFQNISWKREVSRINNDLLLKLKRERKKFELLELKKQKEVEDLKEMEVLKEETKRERQKLEKRKKEEKRRLAKEKREKKITQKLQKANRYIENSKYNEAVLIMIEEIDRLSKLGNQDEINKINEQISYIKSQAQIPLITTEKLIEERKFKNFELAYLALDKAQISLDNNRIMKAISELNEAKFNLKVLKIGNKYIKEIDTKINELKVKLGQAPTQEIDEKEKEEKEKEMLKASLEARIARRREERRKKVLNLLKKK</sequence>
<name>A0A0F9EPU2_9ZZZZ</name>
<organism evidence="3">
    <name type="scientific">marine sediment metagenome</name>
    <dbReference type="NCBI Taxonomy" id="412755"/>
    <lineage>
        <taxon>unclassified sequences</taxon>
        <taxon>metagenomes</taxon>
        <taxon>ecological metagenomes</taxon>
    </lineage>
</organism>
<gene>
    <name evidence="3" type="ORF">LCGC14_2048530</name>
</gene>
<evidence type="ECO:0000256" key="1">
    <source>
        <dbReference type="SAM" id="Coils"/>
    </source>
</evidence>
<feature type="coiled-coil region" evidence="1">
    <location>
        <begin position="29"/>
        <end position="97"/>
    </location>
</feature>
<feature type="non-terminal residue" evidence="3">
    <location>
        <position position="1"/>
    </location>
</feature>
<feature type="coiled-coil region" evidence="1">
    <location>
        <begin position="261"/>
        <end position="295"/>
    </location>
</feature>